<reference evidence="11" key="1">
    <citation type="submission" date="2021-01" db="EMBL/GenBank/DDBJ databases">
        <title>Providencia vermicola LLDRA6, a soil-borne Mn(II)-oxidizing bacterium, exploits a strategy of superoxide production coupled to hydrogen peroxide consumption to generate Mn oxides, as revealed by transcriptional up-regulation of genes for phenylacetic acid catabolism.</title>
        <authorList>
            <person name="Chen S."/>
            <person name="Ding Z."/>
            <person name="Chen J."/>
            <person name="Luo J."/>
            <person name="Ruan X."/>
            <person name="Li Z."/>
            <person name="Liao F."/>
            <person name="He J."/>
            <person name="Li D."/>
        </authorList>
    </citation>
    <scope>NUCLEOTIDE SEQUENCE [LARGE SCALE GENOMIC DNA]</scope>
    <source>
        <strain evidence="11">LLDRA6</strain>
    </source>
</reference>
<dbReference type="Proteomes" id="UP000596157">
    <property type="component" value="Chromosome"/>
</dbReference>
<keyword evidence="10" id="KW-0966">Cell projection</keyword>
<dbReference type="InterPro" id="IPR053967">
    <property type="entry name" value="LlgE_F_G-like_D1"/>
</dbReference>
<evidence type="ECO:0000256" key="5">
    <source>
        <dbReference type="RuleBase" id="RU362116"/>
    </source>
</evidence>
<comment type="function">
    <text evidence="5">A flexible structure which links the flagellar filament to the drive apparatus in the basal body.</text>
</comment>
<dbReference type="Gene3D" id="2.60.98.20">
    <property type="entry name" value="Flagellar hook protein FlgE"/>
    <property type="match status" value="1"/>
</dbReference>
<dbReference type="GeneID" id="92279615"/>
<keyword evidence="10" id="KW-0969">Cilium</keyword>
<keyword evidence="11" id="KW-1185">Reference proteome</keyword>
<evidence type="ECO:0000259" key="8">
    <source>
        <dbReference type="Pfam" id="PF07559"/>
    </source>
</evidence>
<evidence type="ECO:0000256" key="4">
    <source>
        <dbReference type="ARBA" id="ARBA00023143"/>
    </source>
</evidence>
<evidence type="ECO:0000259" key="6">
    <source>
        <dbReference type="Pfam" id="PF00460"/>
    </source>
</evidence>
<dbReference type="EMBL" id="CP067099">
    <property type="protein sequence ID" value="QQO61175.1"/>
    <property type="molecule type" value="Genomic_DNA"/>
</dbReference>
<dbReference type="NCBIfam" id="TIGR03506">
    <property type="entry name" value="FlgEFG_subfam"/>
    <property type="match status" value="1"/>
</dbReference>
<feature type="domain" description="Flagellar basal body rod protein N-terminal" evidence="6">
    <location>
        <begin position="6"/>
        <end position="33"/>
    </location>
</feature>
<dbReference type="PROSITE" id="PS00588">
    <property type="entry name" value="FLAGELLA_BB_ROD"/>
    <property type="match status" value="1"/>
</dbReference>
<evidence type="ECO:0000256" key="3">
    <source>
        <dbReference type="ARBA" id="ARBA00019015"/>
    </source>
</evidence>
<accession>A0ABX7ABE9</accession>
<evidence type="ECO:0000259" key="9">
    <source>
        <dbReference type="Pfam" id="PF22692"/>
    </source>
</evidence>
<sequence>MSFSQAVSGLNAASAGLDSIGNNIANSATNGFKGATTSFADMFAGSGVGLGVNVAAVTQNFKDGSITRTDRPTDVAISGNGFFRVQDANGDIYYSRDGQFIRDKSGNLVNNQGMIVTGYPASVDNKGNVAIQSGGVPEALNIPTDMMDAKASDMAKLTINLNSEDNPKTFDPDNPDIPGSYNFSTTMTAFDSQGNTHEISVYFVKTDDNKWTAYAKDANDKKAVKLGDMTFDGNGRLSTPADAKFPFDYKGLNGANNGTLQVDLNNTRQQKVSESSVSAIDVNGYPAGEYTNFKIEDNGLIVANYSNQQKRVVGQVALSAFANPNGLVSQGGNVWASSNASGNPINGVPGVGQFGNLTSGALESSNVDMSQELINMIVMQRNYQSNAQTIKTQDQMLQTMVNLR</sequence>
<gene>
    <name evidence="10" type="primary">flgE</name>
    <name evidence="10" type="ORF">JI723_12835</name>
</gene>
<dbReference type="InterPro" id="IPR020013">
    <property type="entry name" value="Flagellar_FlgE/F/G"/>
</dbReference>
<dbReference type="InterPro" id="IPR019776">
    <property type="entry name" value="Flagellar_basal_body_rod_CS"/>
</dbReference>
<dbReference type="Pfam" id="PF07559">
    <property type="entry name" value="FlgE_D2"/>
    <property type="match status" value="1"/>
</dbReference>
<feature type="domain" description="Flagellar basal-body/hook protein C-terminal" evidence="7">
    <location>
        <begin position="359"/>
        <end position="403"/>
    </location>
</feature>
<evidence type="ECO:0000313" key="10">
    <source>
        <dbReference type="EMBL" id="QQO61175.1"/>
    </source>
</evidence>
<protein>
    <recommendedName>
        <fullName evidence="3 5">Flagellar hook protein FlgE</fullName>
    </recommendedName>
</protein>
<comment type="subcellular location">
    <subcellularLocation>
        <location evidence="1 5">Bacterial flagellum basal body</location>
    </subcellularLocation>
</comment>
<evidence type="ECO:0000256" key="2">
    <source>
        <dbReference type="ARBA" id="ARBA00009677"/>
    </source>
</evidence>
<dbReference type="Pfam" id="PF00460">
    <property type="entry name" value="Flg_bb_rod"/>
    <property type="match status" value="1"/>
</dbReference>
<evidence type="ECO:0000313" key="11">
    <source>
        <dbReference type="Proteomes" id="UP000596157"/>
    </source>
</evidence>
<dbReference type="InterPro" id="IPR037925">
    <property type="entry name" value="FlgE/F/G-like"/>
</dbReference>
<dbReference type="InterPro" id="IPR011491">
    <property type="entry name" value="FlgE_D2"/>
</dbReference>
<dbReference type="PANTHER" id="PTHR30435:SF1">
    <property type="entry name" value="FLAGELLAR HOOK PROTEIN FLGE"/>
    <property type="match status" value="1"/>
</dbReference>
<keyword evidence="10" id="KW-0282">Flagellum</keyword>
<evidence type="ECO:0000259" key="7">
    <source>
        <dbReference type="Pfam" id="PF06429"/>
    </source>
</evidence>
<dbReference type="Pfam" id="PF06429">
    <property type="entry name" value="Flg_bbr_C"/>
    <property type="match status" value="1"/>
</dbReference>
<dbReference type="SUPFAM" id="SSF117143">
    <property type="entry name" value="Flagellar hook protein flgE"/>
    <property type="match status" value="1"/>
</dbReference>
<feature type="domain" description="Flagellar hook protein FlgE/F/G-like D1" evidence="9">
    <location>
        <begin position="76"/>
        <end position="147"/>
    </location>
</feature>
<dbReference type="InterPro" id="IPR010930">
    <property type="entry name" value="Flg_bb/hook_C_dom"/>
</dbReference>
<dbReference type="Pfam" id="PF22692">
    <property type="entry name" value="LlgE_F_G_D1"/>
    <property type="match status" value="1"/>
</dbReference>
<comment type="similarity">
    <text evidence="2 5">Belongs to the flagella basal body rod proteins family.</text>
</comment>
<dbReference type="NCBIfam" id="NF004238">
    <property type="entry name" value="PRK05682.1-1"/>
    <property type="match status" value="1"/>
</dbReference>
<feature type="domain" description="Flagellar hook protein FlgE D2" evidence="8">
    <location>
        <begin position="160"/>
        <end position="285"/>
    </location>
</feature>
<dbReference type="InterPro" id="IPR001444">
    <property type="entry name" value="Flag_bb_rod_N"/>
</dbReference>
<evidence type="ECO:0000256" key="1">
    <source>
        <dbReference type="ARBA" id="ARBA00004117"/>
    </source>
</evidence>
<dbReference type="RefSeq" id="WP_140181615.1">
    <property type="nucleotide sequence ID" value="NZ_CP067099.1"/>
</dbReference>
<keyword evidence="4 5" id="KW-0975">Bacterial flagellum</keyword>
<dbReference type="PANTHER" id="PTHR30435">
    <property type="entry name" value="FLAGELLAR PROTEIN"/>
    <property type="match status" value="1"/>
</dbReference>
<proteinExistence type="inferred from homology"/>
<name>A0ABX7ABE9_9GAMM</name>
<dbReference type="InterPro" id="IPR037058">
    <property type="entry name" value="Falgellar_hook_FlgE_sf"/>
</dbReference>
<organism evidence="10 11">
    <name type="scientific">Providencia manganoxydans</name>
    <dbReference type="NCBI Taxonomy" id="2923283"/>
    <lineage>
        <taxon>Bacteria</taxon>
        <taxon>Pseudomonadati</taxon>
        <taxon>Pseudomonadota</taxon>
        <taxon>Gammaproteobacteria</taxon>
        <taxon>Enterobacterales</taxon>
        <taxon>Morganellaceae</taxon>
        <taxon>Providencia</taxon>
    </lineage>
</organism>